<protein>
    <submittedName>
        <fullName evidence="4 5">Endonuclease</fullName>
    </submittedName>
</protein>
<evidence type="ECO:0000313" key="6">
    <source>
        <dbReference type="Proteomes" id="UP000534332"/>
    </source>
</evidence>
<feature type="transmembrane region" description="Helical" evidence="2">
    <location>
        <begin position="37"/>
        <end position="54"/>
    </location>
</feature>
<keyword evidence="2" id="KW-0812">Transmembrane</keyword>
<sequence length="363" mass="41459">MITCVFIFTAILLAVITFIPVSGNTSWVVRVWDFPRLQILLLCTLNVFLSVVFLDSFAELFVVIISLICVAYQLVWIIPYTVIGKKQVKEIKDSDGFPGLSILVFNVLMTNKKYMPLLELINKEKPDILVLLETNLWWEQKLSPLDEVFPYSLKCPKENLYGMHVYSRMILSDAEIQYLVDKEIPSMHMIVHMPEGQRIRLHCLHPVPPSPTESDESTDRDSELLMVGKSVADSELPVILAGDLNDVAWSATTRLFMKISGLLDPRRGRGFFSTFHSHYFFLRWPLDHVFHSQHFLLKSLRCLPDMGSDHFPVMAELVYAPAHGMQQESLEKEKSDEVLAQKKMDMTDSTAEDVHTPGGQKKS</sequence>
<evidence type="ECO:0000259" key="3">
    <source>
        <dbReference type="Pfam" id="PF03372"/>
    </source>
</evidence>
<evidence type="ECO:0000256" key="1">
    <source>
        <dbReference type="SAM" id="MobiDB-lite"/>
    </source>
</evidence>
<evidence type="ECO:0000313" key="4">
    <source>
        <dbReference type="EMBL" id="EFG2161014.1"/>
    </source>
</evidence>
<dbReference type="AlphaFoldDB" id="A0AAN3KMT7"/>
<dbReference type="Proteomes" id="UP000615017">
    <property type="component" value="Unassembled WGS sequence"/>
</dbReference>
<evidence type="ECO:0000256" key="2">
    <source>
        <dbReference type="SAM" id="Phobius"/>
    </source>
</evidence>
<reference evidence="5 7" key="2">
    <citation type="submission" date="2021-01" db="EMBL/GenBank/DDBJ databases">
        <title>Genomes of Escherichia coli STEC strains from raw meat-based diets for companion animals.</title>
        <authorList>
            <person name="Stevens M.J.A."/>
            <person name="Stephan R."/>
        </authorList>
    </citation>
    <scope>NUCLEOTIDE SEQUENCE [LARGE SCALE GENOMIC DNA]</scope>
    <source>
        <strain evidence="5 7">LSC1-58</strain>
    </source>
</reference>
<keyword evidence="4" id="KW-0255">Endonuclease</keyword>
<keyword evidence="4" id="KW-0378">Hydrolase</keyword>
<dbReference type="InterPro" id="IPR005135">
    <property type="entry name" value="Endo/exonuclease/phosphatase"/>
</dbReference>
<feature type="transmembrane region" description="Helical" evidence="2">
    <location>
        <begin position="6"/>
        <end position="25"/>
    </location>
</feature>
<dbReference type="EMBL" id="JAETYZ010000027">
    <property type="protein sequence ID" value="MBL6236086.1"/>
    <property type="molecule type" value="Genomic_DNA"/>
</dbReference>
<gene>
    <name evidence="4" type="ORF">BRV02_002069</name>
    <name evidence="5" type="ORF">JNA65_19555</name>
</gene>
<keyword evidence="2" id="KW-1133">Transmembrane helix</keyword>
<name>A0AAN3KMT7_ECOLX</name>
<evidence type="ECO:0000313" key="7">
    <source>
        <dbReference type="Proteomes" id="UP000615017"/>
    </source>
</evidence>
<evidence type="ECO:0000313" key="5">
    <source>
        <dbReference type="EMBL" id="MBL6236086.1"/>
    </source>
</evidence>
<accession>A0AAN3KMT7</accession>
<feature type="compositionally biased region" description="Basic and acidic residues" evidence="1">
    <location>
        <begin position="329"/>
        <end position="346"/>
    </location>
</feature>
<dbReference type="Proteomes" id="UP000534332">
    <property type="component" value="Unassembled WGS sequence"/>
</dbReference>
<dbReference type="EMBL" id="AASSGK010000009">
    <property type="protein sequence ID" value="EFG2161014.1"/>
    <property type="molecule type" value="Genomic_DNA"/>
</dbReference>
<dbReference type="Gene3D" id="3.60.10.10">
    <property type="entry name" value="Endonuclease/exonuclease/phosphatase"/>
    <property type="match status" value="1"/>
</dbReference>
<keyword evidence="2" id="KW-0472">Membrane</keyword>
<reference evidence="4 6" key="1">
    <citation type="submission" date="2020-02" db="EMBL/GenBank/DDBJ databases">
        <authorList>
            <person name="Ashton P.M."/>
            <person name="Dallman T."/>
            <person name="Nair S."/>
            <person name="De Pinna E."/>
            <person name="Peters T."/>
            <person name="Grant K."/>
        </authorList>
    </citation>
    <scope>NUCLEOTIDE SEQUENCE [LARGE SCALE GENOMIC DNA]</scope>
    <source>
        <strain evidence="4 6">188143</strain>
    </source>
</reference>
<feature type="transmembrane region" description="Helical" evidence="2">
    <location>
        <begin position="60"/>
        <end position="83"/>
    </location>
</feature>
<dbReference type="InterPro" id="IPR036691">
    <property type="entry name" value="Endo/exonu/phosph_ase_sf"/>
</dbReference>
<feature type="region of interest" description="Disordered" evidence="1">
    <location>
        <begin position="326"/>
        <end position="363"/>
    </location>
</feature>
<dbReference type="Pfam" id="PF03372">
    <property type="entry name" value="Exo_endo_phos"/>
    <property type="match status" value="1"/>
</dbReference>
<dbReference type="SUPFAM" id="SSF56219">
    <property type="entry name" value="DNase I-like"/>
    <property type="match status" value="1"/>
</dbReference>
<dbReference type="GO" id="GO:0004519">
    <property type="term" value="F:endonuclease activity"/>
    <property type="evidence" value="ECO:0007669"/>
    <property type="project" value="UniProtKB-KW"/>
</dbReference>
<organism evidence="4 6">
    <name type="scientific">Escherichia coli</name>
    <dbReference type="NCBI Taxonomy" id="562"/>
    <lineage>
        <taxon>Bacteria</taxon>
        <taxon>Pseudomonadati</taxon>
        <taxon>Pseudomonadota</taxon>
        <taxon>Gammaproteobacteria</taxon>
        <taxon>Enterobacterales</taxon>
        <taxon>Enterobacteriaceae</taxon>
        <taxon>Escherichia</taxon>
    </lineage>
</organism>
<comment type="caution">
    <text evidence="4">The sequence shown here is derived from an EMBL/GenBank/DDBJ whole genome shotgun (WGS) entry which is preliminary data.</text>
</comment>
<feature type="domain" description="Endonuclease/exonuclease/phosphatase" evidence="3">
    <location>
        <begin position="104"/>
        <end position="310"/>
    </location>
</feature>
<keyword evidence="4" id="KW-0540">Nuclease</keyword>
<proteinExistence type="predicted"/>